<reference evidence="2 3" key="1">
    <citation type="submission" date="2020-02" db="EMBL/GenBank/DDBJ databases">
        <authorList>
            <person name="Ma Q."/>
            <person name="Huang Y."/>
            <person name="Song X."/>
            <person name="Pei D."/>
        </authorList>
    </citation>
    <scope>NUCLEOTIDE SEQUENCE [LARGE SCALE GENOMIC DNA]</scope>
    <source>
        <strain evidence="2">Sxm20200214</strain>
        <tissue evidence="2">Leaf</tissue>
    </source>
</reference>
<gene>
    <name evidence="2" type="ORF">Bca52824_020407</name>
</gene>
<accession>A0A8X7VUD5</accession>
<feature type="compositionally biased region" description="Polar residues" evidence="1">
    <location>
        <begin position="56"/>
        <end position="65"/>
    </location>
</feature>
<name>A0A8X7VUD5_BRACI</name>
<protein>
    <submittedName>
        <fullName evidence="2">Uncharacterized protein</fullName>
    </submittedName>
</protein>
<organism evidence="2 3">
    <name type="scientific">Brassica carinata</name>
    <name type="common">Ethiopian mustard</name>
    <name type="synonym">Abyssinian cabbage</name>
    <dbReference type="NCBI Taxonomy" id="52824"/>
    <lineage>
        <taxon>Eukaryota</taxon>
        <taxon>Viridiplantae</taxon>
        <taxon>Streptophyta</taxon>
        <taxon>Embryophyta</taxon>
        <taxon>Tracheophyta</taxon>
        <taxon>Spermatophyta</taxon>
        <taxon>Magnoliopsida</taxon>
        <taxon>eudicotyledons</taxon>
        <taxon>Gunneridae</taxon>
        <taxon>Pentapetalae</taxon>
        <taxon>rosids</taxon>
        <taxon>malvids</taxon>
        <taxon>Brassicales</taxon>
        <taxon>Brassicaceae</taxon>
        <taxon>Brassiceae</taxon>
        <taxon>Brassica</taxon>
    </lineage>
</organism>
<dbReference type="EMBL" id="JAAMPC010000004">
    <property type="protein sequence ID" value="KAG2317285.1"/>
    <property type="molecule type" value="Genomic_DNA"/>
</dbReference>
<evidence type="ECO:0000256" key="1">
    <source>
        <dbReference type="SAM" id="MobiDB-lite"/>
    </source>
</evidence>
<comment type="caution">
    <text evidence="2">The sequence shown here is derived from an EMBL/GenBank/DDBJ whole genome shotgun (WGS) entry which is preliminary data.</text>
</comment>
<dbReference type="OrthoDB" id="427480at2759"/>
<evidence type="ECO:0000313" key="2">
    <source>
        <dbReference type="EMBL" id="KAG2317285.1"/>
    </source>
</evidence>
<dbReference type="Proteomes" id="UP000886595">
    <property type="component" value="Unassembled WGS sequence"/>
</dbReference>
<sequence length="121" mass="13062">MNLVTSRGPSIAVPLPNTRVAAPWLVYCGHKPTRFPVSSRPSLVSGIILAVATDPKPTQTNTVNGSSPPSSSASKGLVDNNVSTVNRVNDVSKEIKRVRAQMEERRTAVCVNERPSWPDLE</sequence>
<evidence type="ECO:0000313" key="3">
    <source>
        <dbReference type="Proteomes" id="UP000886595"/>
    </source>
</evidence>
<keyword evidence="3" id="KW-1185">Reference proteome</keyword>
<dbReference type="AlphaFoldDB" id="A0A8X7VUD5"/>
<proteinExistence type="predicted"/>
<feature type="region of interest" description="Disordered" evidence="1">
    <location>
        <begin position="54"/>
        <end position="83"/>
    </location>
</feature>